<evidence type="ECO:0000256" key="5">
    <source>
        <dbReference type="ARBA" id="ARBA00008378"/>
    </source>
</evidence>
<dbReference type="Pfam" id="PF01351">
    <property type="entry name" value="RNase_HII"/>
    <property type="match status" value="1"/>
</dbReference>
<name>A0A061AAS0_9MOLU</name>
<keyword evidence="10 14" id="KW-0479">Metal-binding</keyword>
<dbReference type="GO" id="GO:0003723">
    <property type="term" value="F:RNA binding"/>
    <property type="evidence" value="ECO:0007669"/>
    <property type="project" value="UniProtKB-UniRule"/>
</dbReference>
<evidence type="ECO:0000256" key="10">
    <source>
        <dbReference type="ARBA" id="ARBA00022723"/>
    </source>
</evidence>
<dbReference type="FunCoup" id="A0A061AAS0">
    <property type="interactions" value="15"/>
</dbReference>
<dbReference type="InterPro" id="IPR036397">
    <property type="entry name" value="RNaseH_sf"/>
</dbReference>
<dbReference type="OrthoDB" id="9777935at2"/>
<accession>A0A061AAS0</accession>
<evidence type="ECO:0000256" key="11">
    <source>
        <dbReference type="ARBA" id="ARBA00022759"/>
    </source>
</evidence>
<dbReference type="GO" id="GO:0043137">
    <property type="term" value="P:DNA replication, removal of RNA primer"/>
    <property type="evidence" value="ECO:0007669"/>
    <property type="project" value="TreeGrafter"/>
</dbReference>
<dbReference type="Pfam" id="PF11858">
    <property type="entry name" value="DUF3378"/>
    <property type="match status" value="1"/>
</dbReference>
<feature type="domain" description="RNase H type-2" evidence="16">
    <location>
        <begin position="74"/>
        <end position="285"/>
    </location>
</feature>
<proteinExistence type="inferred from homology"/>
<evidence type="ECO:0000256" key="8">
    <source>
        <dbReference type="ARBA" id="ARBA00022490"/>
    </source>
</evidence>
<dbReference type="STRING" id="35623.Aocu_09220"/>
<comment type="similarity">
    <text evidence="5 14">Belongs to the RNase HII family. RnhC subfamily.</text>
</comment>
<dbReference type="GO" id="GO:0006298">
    <property type="term" value="P:mismatch repair"/>
    <property type="evidence" value="ECO:0007669"/>
    <property type="project" value="TreeGrafter"/>
</dbReference>
<evidence type="ECO:0000256" key="12">
    <source>
        <dbReference type="ARBA" id="ARBA00022801"/>
    </source>
</evidence>
<dbReference type="InterPro" id="IPR024567">
    <property type="entry name" value="RNase_HII/HIII_dom"/>
</dbReference>
<evidence type="ECO:0000313" key="18">
    <source>
        <dbReference type="Proteomes" id="UP000032434"/>
    </source>
</evidence>
<feature type="binding site" evidence="14 15">
    <location>
        <position position="80"/>
    </location>
    <ligand>
        <name>a divalent metal cation</name>
        <dbReference type="ChEBI" id="CHEBI:60240"/>
    </ligand>
</feature>
<evidence type="ECO:0000256" key="7">
    <source>
        <dbReference type="ARBA" id="ARBA00021407"/>
    </source>
</evidence>
<dbReference type="FunFam" id="3.30.420.10:FF:000047">
    <property type="entry name" value="Ribonuclease HIII"/>
    <property type="match status" value="1"/>
</dbReference>
<dbReference type="Gene3D" id="3.30.420.10">
    <property type="entry name" value="Ribonuclease H-like superfamily/Ribonuclease H"/>
    <property type="match status" value="1"/>
</dbReference>
<evidence type="ECO:0000256" key="9">
    <source>
        <dbReference type="ARBA" id="ARBA00022722"/>
    </source>
</evidence>
<keyword evidence="8 14" id="KW-0963">Cytoplasm</keyword>
<keyword evidence="18" id="KW-1185">Reference proteome</keyword>
<dbReference type="InParanoid" id="A0A061AAS0"/>
<evidence type="ECO:0000256" key="6">
    <source>
        <dbReference type="ARBA" id="ARBA00012180"/>
    </source>
</evidence>
<dbReference type="InterPro" id="IPR001352">
    <property type="entry name" value="RNase_HII/HIII"/>
</dbReference>
<evidence type="ECO:0000256" key="4">
    <source>
        <dbReference type="ARBA" id="ARBA00004496"/>
    </source>
</evidence>
<comment type="cofactor">
    <cofactor evidence="14 15">
        <name>Mn(2+)</name>
        <dbReference type="ChEBI" id="CHEBI:29035"/>
    </cofactor>
    <cofactor evidence="14 15">
        <name>Mg(2+)</name>
        <dbReference type="ChEBI" id="CHEBI:18420"/>
    </cofactor>
    <text evidence="14 15">Manganese or magnesium. Binds 1 divalent metal ion per monomer in the absence of substrate. May bind a second metal ion after substrate binding.</text>
</comment>
<dbReference type="KEGG" id="aoc:Aocu_09220"/>
<protein>
    <recommendedName>
        <fullName evidence="7 14">Ribonuclease HIII</fullName>
        <shortName evidence="14">RNase HIII</shortName>
        <ecNumber evidence="6 14">3.1.26.4</ecNumber>
    </recommendedName>
</protein>
<evidence type="ECO:0000256" key="14">
    <source>
        <dbReference type="HAMAP-Rule" id="MF_00053"/>
    </source>
</evidence>
<gene>
    <name evidence="14 17" type="primary">rnhC</name>
    <name evidence="17" type="ORF">Aocu_09220</name>
</gene>
<dbReference type="GO" id="GO:0032299">
    <property type="term" value="C:ribonuclease H2 complex"/>
    <property type="evidence" value="ECO:0007669"/>
    <property type="project" value="TreeGrafter"/>
</dbReference>
<dbReference type="EMBL" id="LK028559">
    <property type="protein sequence ID" value="CDR30995.1"/>
    <property type="molecule type" value="Genomic_DNA"/>
</dbReference>
<evidence type="ECO:0000256" key="1">
    <source>
        <dbReference type="ARBA" id="ARBA00000077"/>
    </source>
</evidence>
<dbReference type="InterPro" id="IPR004641">
    <property type="entry name" value="RNase_HIII"/>
</dbReference>
<organism evidence="17 18">
    <name type="scientific">Acholeplasma oculi</name>
    <dbReference type="NCBI Taxonomy" id="35623"/>
    <lineage>
        <taxon>Bacteria</taxon>
        <taxon>Bacillati</taxon>
        <taxon>Mycoplasmatota</taxon>
        <taxon>Mollicutes</taxon>
        <taxon>Acholeplasmatales</taxon>
        <taxon>Acholeplasmataceae</taxon>
        <taxon>Acholeplasma</taxon>
    </lineage>
</organism>
<evidence type="ECO:0000256" key="15">
    <source>
        <dbReference type="PROSITE-ProRule" id="PRU01319"/>
    </source>
</evidence>
<keyword evidence="12 14" id="KW-0378">Hydrolase</keyword>
<dbReference type="InterPro" id="IPR024568">
    <property type="entry name" value="RNase_HIII_N"/>
</dbReference>
<evidence type="ECO:0000259" key="16">
    <source>
        <dbReference type="PROSITE" id="PS51975"/>
    </source>
</evidence>
<comment type="subcellular location">
    <subcellularLocation>
        <location evidence="4 14">Cytoplasm</location>
    </subcellularLocation>
</comment>
<keyword evidence="9 14" id="KW-0540">Nuclease</keyword>
<reference evidence="18" key="1">
    <citation type="submission" date="2014-05" db="EMBL/GenBank/DDBJ databases">
        <authorList>
            <person name="Kube M."/>
        </authorList>
    </citation>
    <scope>NUCLEOTIDE SEQUENCE [LARGE SCALE GENOMIC DNA]</scope>
</reference>
<dbReference type="InterPro" id="IPR012337">
    <property type="entry name" value="RNaseH-like_sf"/>
</dbReference>
<comment type="function">
    <text evidence="3 14">Endonuclease that specifically degrades the RNA of RNA-DNA hybrids.</text>
</comment>
<dbReference type="AlphaFoldDB" id="A0A061AAS0"/>
<evidence type="ECO:0000256" key="3">
    <source>
        <dbReference type="ARBA" id="ARBA00004065"/>
    </source>
</evidence>
<comment type="catalytic activity">
    <reaction evidence="1 14 15">
        <text>Endonucleolytic cleavage to 5'-phosphomonoester.</text>
        <dbReference type="EC" id="3.1.26.4"/>
    </reaction>
</comment>
<dbReference type="GO" id="GO:0000287">
    <property type="term" value="F:magnesium ion binding"/>
    <property type="evidence" value="ECO:0007669"/>
    <property type="project" value="UniProtKB-UniRule"/>
</dbReference>
<dbReference type="GO" id="GO:0005737">
    <property type="term" value="C:cytoplasm"/>
    <property type="evidence" value="ECO:0007669"/>
    <property type="project" value="UniProtKB-SubCell"/>
</dbReference>
<keyword evidence="11 14" id="KW-0255">Endonuclease</keyword>
<feature type="binding site" evidence="14 15">
    <location>
        <position position="81"/>
    </location>
    <ligand>
        <name>a divalent metal cation</name>
        <dbReference type="ChEBI" id="CHEBI:60240"/>
    </ligand>
</feature>
<dbReference type="Proteomes" id="UP000032434">
    <property type="component" value="Chromosome 1"/>
</dbReference>
<dbReference type="GO" id="GO:0004523">
    <property type="term" value="F:RNA-DNA hybrid ribonuclease activity"/>
    <property type="evidence" value="ECO:0007669"/>
    <property type="project" value="UniProtKB-UniRule"/>
</dbReference>
<keyword evidence="13 14" id="KW-0460">Magnesium</keyword>
<dbReference type="NCBIfam" id="TIGR00716">
    <property type="entry name" value="rnhC"/>
    <property type="match status" value="1"/>
</dbReference>
<dbReference type="HAMAP" id="MF_00053">
    <property type="entry name" value="RNase_HIII"/>
    <property type="match status" value="1"/>
</dbReference>
<comment type="cofactor">
    <cofactor evidence="2">
        <name>Mg(2+)</name>
        <dbReference type="ChEBI" id="CHEBI:18420"/>
    </cofactor>
</comment>
<dbReference type="EC" id="3.1.26.4" evidence="6 14"/>
<dbReference type="PROSITE" id="PS51975">
    <property type="entry name" value="RNASE_H_2"/>
    <property type="match status" value="1"/>
</dbReference>
<dbReference type="InterPro" id="IPR012295">
    <property type="entry name" value="TBP_dom_sf"/>
</dbReference>
<feature type="binding site" evidence="14 15">
    <location>
        <position position="183"/>
    </location>
    <ligand>
        <name>a divalent metal cation</name>
        <dbReference type="ChEBI" id="CHEBI:60240"/>
    </ligand>
</feature>
<dbReference type="HOGENOM" id="CLU_059546_1_0_14"/>
<evidence type="ECO:0000313" key="17">
    <source>
        <dbReference type="EMBL" id="CDR30995.1"/>
    </source>
</evidence>
<dbReference type="PIRSF" id="PIRSF037748">
    <property type="entry name" value="RnhC"/>
    <property type="match status" value="1"/>
</dbReference>
<evidence type="ECO:0000256" key="13">
    <source>
        <dbReference type="ARBA" id="ARBA00022842"/>
    </source>
</evidence>
<sequence>MRTYTISLSSTQLESLKQFYNNYLLKLEKPYIYFVAQHNDIRINAFNSGKVVLQGSEINAELMAIKSFLNIKNYPAIGSDEVGTGDAFGPIVVCTAYTSTKDLEWLESMNVRDSKTMNNKEIIKIAPLIAEKLTHSIVILSPEKYNEQTQKGLNLNKIKALLHNHMIMKTTSKVNEAVPVILDQFCLPSHYFNYLKDEKLVYRDIEFYTKAESVHLSVAAASIIARYAFLVKMHHLSKEVGIKLKLGASKEVDEQIKEVHEKLGMDVLKSITKMNFKNVTKQNLS</sequence>
<dbReference type="Gene3D" id="3.30.310.10">
    <property type="entry name" value="TATA-Binding Protein"/>
    <property type="match status" value="1"/>
</dbReference>
<dbReference type="PATRIC" id="fig|35623.3.peg.921"/>
<dbReference type="PANTHER" id="PTHR10954">
    <property type="entry name" value="RIBONUCLEASE H2 SUBUNIT A"/>
    <property type="match status" value="1"/>
</dbReference>
<dbReference type="SUPFAM" id="SSF53098">
    <property type="entry name" value="Ribonuclease H-like"/>
    <property type="match status" value="1"/>
</dbReference>
<evidence type="ECO:0000256" key="2">
    <source>
        <dbReference type="ARBA" id="ARBA00001946"/>
    </source>
</evidence>
<dbReference type="RefSeq" id="WP_045749462.1">
    <property type="nucleotide sequence ID" value="NZ_FUZK01000001.1"/>
</dbReference>
<dbReference type="PANTHER" id="PTHR10954:SF23">
    <property type="entry name" value="RIBONUCLEASE"/>
    <property type="match status" value="1"/>
</dbReference>
<dbReference type="CDD" id="cd06590">
    <property type="entry name" value="RNase_HII_bacteria_HIII_like"/>
    <property type="match status" value="1"/>
</dbReference>